<dbReference type="InterPro" id="IPR009080">
    <property type="entry name" value="tRNAsynth_Ia_anticodon-bd"/>
</dbReference>
<name>A0ABV8X1A7_9LACT</name>
<comment type="similarity">
    <text evidence="1 9 10">Belongs to the class-I aminoacyl-tRNA synthetase family.</text>
</comment>
<dbReference type="InterPro" id="IPR009008">
    <property type="entry name" value="Val/Leu/Ile-tRNA-synth_edit"/>
</dbReference>
<evidence type="ECO:0000256" key="9">
    <source>
        <dbReference type="HAMAP-Rule" id="MF_00049"/>
    </source>
</evidence>
<dbReference type="Pfam" id="PF13603">
    <property type="entry name" value="tRNA-synt_1_2"/>
    <property type="match status" value="1"/>
</dbReference>
<evidence type="ECO:0000259" key="12">
    <source>
        <dbReference type="Pfam" id="PF08264"/>
    </source>
</evidence>
<evidence type="ECO:0000259" key="14">
    <source>
        <dbReference type="Pfam" id="PF13603"/>
    </source>
</evidence>
<dbReference type="RefSeq" id="WP_378152791.1">
    <property type="nucleotide sequence ID" value="NZ_JBHSEC010000005.1"/>
</dbReference>
<evidence type="ECO:0000256" key="2">
    <source>
        <dbReference type="ARBA" id="ARBA00022490"/>
    </source>
</evidence>
<keyword evidence="6 9" id="KW-0648">Protein biosynthesis</keyword>
<feature type="binding site" evidence="9">
    <location>
        <position position="579"/>
    </location>
    <ligand>
        <name>ATP</name>
        <dbReference type="ChEBI" id="CHEBI:30616"/>
    </ligand>
</feature>
<dbReference type="Proteomes" id="UP001595817">
    <property type="component" value="Unassembled WGS sequence"/>
</dbReference>
<dbReference type="InterPro" id="IPR015413">
    <property type="entry name" value="Methionyl/Leucyl_tRNA_Synth"/>
</dbReference>
<feature type="domain" description="Methionyl/Valyl/Leucyl/Isoleucyl-tRNA synthetase anticodon-binding" evidence="12">
    <location>
        <begin position="655"/>
        <end position="766"/>
    </location>
</feature>
<dbReference type="SUPFAM" id="SSF47323">
    <property type="entry name" value="Anticodon-binding domain of a subclass of class I aminoacyl-tRNA synthetases"/>
    <property type="match status" value="1"/>
</dbReference>
<dbReference type="InterPro" id="IPR025709">
    <property type="entry name" value="Leu_tRNA-synth_edit"/>
</dbReference>
<dbReference type="EC" id="6.1.1.4" evidence="9"/>
<evidence type="ECO:0000259" key="13">
    <source>
        <dbReference type="Pfam" id="PF09334"/>
    </source>
</evidence>
<accession>A0ABV8X1A7</accession>
<dbReference type="Gene3D" id="1.10.730.10">
    <property type="entry name" value="Isoleucyl-tRNA Synthetase, Domain 1"/>
    <property type="match status" value="2"/>
</dbReference>
<evidence type="ECO:0000313" key="16">
    <source>
        <dbReference type="Proteomes" id="UP001595817"/>
    </source>
</evidence>
<evidence type="ECO:0000256" key="4">
    <source>
        <dbReference type="ARBA" id="ARBA00022741"/>
    </source>
</evidence>
<feature type="short sequence motif" description="'KMSKS' region" evidence="9">
    <location>
        <begin position="576"/>
        <end position="580"/>
    </location>
</feature>
<dbReference type="SUPFAM" id="SSF50677">
    <property type="entry name" value="ValRS/IleRS/LeuRS editing domain"/>
    <property type="match status" value="1"/>
</dbReference>
<organism evidence="15 16">
    <name type="scientific">Chungangia koreensis</name>
    <dbReference type="NCBI Taxonomy" id="752657"/>
    <lineage>
        <taxon>Bacteria</taxon>
        <taxon>Bacillati</taxon>
        <taxon>Bacillota</taxon>
        <taxon>Bacilli</taxon>
        <taxon>Lactobacillales</taxon>
        <taxon>Chungangia</taxon>
    </lineage>
</organism>
<dbReference type="Gene3D" id="3.10.20.590">
    <property type="match status" value="1"/>
</dbReference>
<dbReference type="NCBIfam" id="TIGR00396">
    <property type="entry name" value="leuS_bact"/>
    <property type="match status" value="1"/>
</dbReference>
<feature type="domain" description="Methionyl/Leucyl tRNA synthetase" evidence="13">
    <location>
        <begin position="39"/>
        <end position="170"/>
    </location>
</feature>
<gene>
    <name evidence="9 15" type="primary">leuS</name>
    <name evidence="15" type="ORF">ACFOZY_04665</name>
</gene>
<protein>
    <recommendedName>
        <fullName evidence="9">Leucine--tRNA ligase</fullName>
        <ecNumber evidence="9">6.1.1.4</ecNumber>
    </recommendedName>
    <alternativeName>
        <fullName evidence="9">Leucyl-tRNA synthetase</fullName>
        <shortName evidence="9">LeuRS</shortName>
    </alternativeName>
</protein>
<evidence type="ECO:0000256" key="7">
    <source>
        <dbReference type="ARBA" id="ARBA00023146"/>
    </source>
</evidence>
<keyword evidence="4 9" id="KW-0547">Nucleotide-binding</keyword>
<evidence type="ECO:0000256" key="3">
    <source>
        <dbReference type="ARBA" id="ARBA00022598"/>
    </source>
</evidence>
<dbReference type="CDD" id="cd07958">
    <property type="entry name" value="Anticodon_Ia_Leu_BEm"/>
    <property type="match status" value="1"/>
</dbReference>
<evidence type="ECO:0000256" key="10">
    <source>
        <dbReference type="RuleBase" id="RU363039"/>
    </source>
</evidence>
<dbReference type="Pfam" id="PF08264">
    <property type="entry name" value="Anticodon_1"/>
    <property type="match status" value="1"/>
</dbReference>
<keyword evidence="16" id="KW-1185">Reference proteome</keyword>
<feature type="domain" description="Aminoacyl-tRNA synthetase class Ia" evidence="11">
    <location>
        <begin position="411"/>
        <end position="602"/>
    </location>
</feature>
<dbReference type="CDD" id="cd00812">
    <property type="entry name" value="LeuRS_core"/>
    <property type="match status" value="1"/>
</dbReference>
<dbReference type="Pfam" id="PF09334">
    <property type="entry name" value="tRNA-synt_1g"/>
    <property type="match status" value="1"/>
</dbReference>
<dbReference type="PANTHER" id="PTHR43740">
    <property type="entry name" value="LEUCYL-TRNA SYNTHETASE"/>
    <property type="match status" value="1"/>
</dbReference>
<comment type="caution">
    <text evidence="9">Lacks conserved residue(s) required for the propagation of feature annotation.</text>
</comment>
<dbReference type="PANTHER" id="PTHR43740:SF2">
    <property type="entry name" value="LEUCINE--TRNA LIGASE, MITOCHONDRIAL"/>
    <property type="match status" value="1"/>
</dbReference>
<keyword evidence="3 9" id="KW-0436">Ligase</keyword>
<evidence type="ECO:0000256" key="6">
    <source>
        <dbReference type="ARBA" id="ARBA00022917"/>
    </source>
</evidence>
<dbReference type="SUPFAM" id="SSF52374">
    <property type="entry name" value="Nucleotidylyl transferase"/>
    <property type="match status" value="1"/>
</dbReference>
<comment type="subcellular location">
    <subcellularLocation>
        <location evidence="9">Cytoplasm</location>
    </subcellularLocation>
</comment>
<evidence type="ECO:0000313" key="15">
    <source>
        <dbReference type="EMBL" id="MFC4409726.1"/>
    </source>
</evidence>
<evidence type="ECO:0000256" key="8">
    <source>
        <dbReference type="ARBA" id="ARBA00047469"/>
    </source>
</evidence>
<dbReference type="InterPro" id="IPR013155">
    <property type="entry name" value="M/V/L/I-tRNA-synth_anticd-bd"/>
</dbReference>
<dbReference type="Pfam" id="PF00133">
    <property type="entry name" value="tRNA-synt_1"/>
    <property type="match status" value="1"/>
</dbReference>
<dbReference type="EMBL" id="JBHSEC010000005">
    <property type="protein sequence ID" value="MFC4409726.1"/>
    <property type="molecule type" value="Genomic_DNA"/>
</dbReference>
<evidence type="ECO:0000259" key="11">
    <source>
        <dbReference type="Pfam" id="PF00133"/>
    </source>
</evidence>
<comment type="caution">
    <text evidence="15">The sequence shown here is derived from an EMBL/GenBank/DDBJ whole genome shotgun (WGS) entry which is preliminary data.</text>
</comment>
<dbReference type="GO" id="GO:0004823">
    <property type="term" value="F:leucine-tRNA ligase activity"/>
    <property type="evidence" value="ECO:0007669"/>
    <property type="project" value="UniProtKB-EC"/>
</dbReference>
<feature type="domain" description="Leucyl-tRNA synthetase editing" evidence="14">
    <location>
        <begin position="219"/>
        <end position="399"/>
    </location>
</feature>
<dbReference type="PRINTS" id="PR00985">
    <property type="entry name" value="TRNASYNTHLEU"/>
</dbReference>
<dbReference type="Gene3D" id="3.40.50.620">
    <property type="entry name" value="HUPs"/>
    <property type="match status" value="2"/>
</dbReference>
<reference evidence="16" key="1">
    <citation type="journal article" date="2019" name="Int. J. Syst. Evol. Microbiol.">
        <title>The Global Catalogue of Microorganisms (GCM) 10K type strain sequencing project: providing services to taxonomists for standard genome sequencing and annotation.</title>
        <authorList>
            <consortium name="The Broad Institute Genomics Platform"/>
            <consortium name="The Broad Institute Genome Sequencing Center for Infectious Disease"/>
            <person name="Wu L."/>
            <person name="Ma J."/>
        </authorList>
    </citation>
    <scope>NUCLEOTIDE SEQUENCE [LARGE SCALE GENOMIC DNA]</scope>
    <source>
        <strain evidence="16">CCUG 59778</strain>
    </source>
</reference>
<comment type="catalytic activity">
    <reaction evidence="8 9">
        <text>tRNA(Leu) + L-leucine + ATP = L-leucyl-tRNA(Leu) + AMP + diphosphate</text>
        <dbReference type="Rhea" id="RHEA:11688"/>
        <dbReference type="Rhea" id="RHEA-COMP:9613"/>
        <dbReference type="Rhea" id="RHEA-COMP:9622"/>
        <dbReference type="ChEBI" id="CHEBI:30616"/>
        <dbReference type="ChEBI" id="CHEBI:33019"/>
        <dbReference type="ChEBI" id="CHEBI:57427"/>
        <dbReference type="ChEBI" id="CHEBI:78442"/>
        <dbReference type="ChEBI" id="CHEBI:78494"/>
        <dbReference type="ChEBI" id="CHEBI:456215"/>
        <dbReference type="EC" id="6.1.1.4"/>
    </reaction>
</comment>
<keyword evidence="5 9" id="KW-0067">ATP-binding</keyword>
<dbReference type="InterPro" id="IPR014729">
    <property type="entry name" value="Rossmann-like_a/b/a_fold"/>
</dbReference>
<proteinExistence type="inferred from homology"/>
<keyword evidence="2 9" id="KW-0963">Cytoplasm</keyword>
<dbReference type="InterPro" id="IPR002302">
    <property type="entry name" value="Leu-tRNA-ligase"/>
</dbReference>
<dbReference type="InterPro" id="IPR002300">
    <property type="entry name" value="aa-tRNA-synth_Ia"/>
</dbReference>
<evidence type="ECO:0000256" key="1">
    <source>
        <dbReference type="ARBA" id="ARBA00005594"/>
    </source>
</evidence>
<keyword evidence="7 9" id="KW-0030">Aminoacyl-tRNA synthetase</keyword>
<dbReference type="HAMAP" id="MF_00049_B">
    <property type="entry name" value="Leu_tRNA_synth_B"/>
    <property type="match status" value="1"/>
</dbReference>
<sequence>MAFHHQRIEKKWQQYWKENKTFKTVDEPSKPKFYALDMFPYPSGVGLHVGHPIGYIATDILSSFKRMQGYNVLHPMGWDAFGLPAEQYALDTGNDPAEFTAKNIETFKRQMNDLGFSYDWDREINTTDPSYYKWTQWIFIQLYKRGLAYVDEVPVNWCPALGTVLANEEVIDGKSERGGHPVERRPMRQWVLRITEYADRLLEDLDDLDWPDSLKEMQRNWIGRSEGAQITFDIEGSNLSFEAFTTRPDTLFGATYAVLAPEHDLVNKITTFEQKEAVAAYLDEVKMKSDLERTDLAKDKTGVFTGAYAINPVSGEKMPIWIADYVLSTYGTGAIMAVPAHDERDYEFAKKFGLPIVEVVAGGDIEKEAFTGDGEHVNSGFLNGLGKEEGIKKAIEWLEENGKGEKKITYRLRDWLFSRQRYWGEPIPIIHWEDGTMTAVDESELPLMLPKTTDIKPSGTGESPLANIEEWVNVVDPVTGKKGRRETNTMPQWAGSCWYYLRYIDPNNDQQLVDPELAKRWLPVDIYVGGAEHAVLHLLYARFWHKVLYDLGVVPTKEPFQKLFNQGMILGENNEKMSKSKGNVVNPDDIVKTHGADALRLYEMFMGPLDASKAWSTNGLDGARRFLDRIWRLFVNEDGSLSKKIVDTNDGKLDRVYNQTVKKVSEDYANMHYNTAISQMMVFINDAYKVDAIPKEYAEGFVKMMSPIVRHVAEELWEKLGHTETITYEAWPTFDESKLVDNEIEMAIQVNGKVRSKIVVAKDVTKEELEKAALADATIQEWTDGKEIRKVIAIPGKLVNIVAN</sequence>
<evidence type="ECO:0000256" key="5">
    <source>
        <dbReference type="ARBA" id="ARBA00022840"/>
    </source>
</evidence>